<proteinExistence type="inferred from homology"/>
<keyword evidence="8 12" id="KW-1133">Transmembrane helix</keyword>
<dbReference type="AlphaFoldDB" id="A0A7S2E850"/>
<keyword evidence="9 12" id="KW-0472">Membrane</keyword>
<keyword evidence="7" id="KW-0256">Endoplasmic reticulum</keyword>
<keyword evidence="10" id="KW-0325">Glycoprotein</keyword>
<evidence type="ECO:0000256" key="7">
    <source>
        <dbReference type="ARBA" id="ARBA00022824"/>
    </source>
</evidence>
<feature type="transmembrane region" description="Helical" evidence="12">
    <location>
        <begin position="1079"/>
        <end position="1098"/>
    </location>
</feature>
<keyword evidence="6 13" id="KW-0732">Signal</keyword>
<dbReference type="GO" id="GO:0034975">
    <property type="term" value="P:protein folding in endoplasmic reticulum"/>
    <property type="evidence" value="ECO:0007669"/>
    <property type="project" value="TreeGrafter"/>
</dbReference>
<dbReference type="GO" id="GO:0072546">
    <property type="term" value="C:EMC complex"/>
    <property type="evidence" value="ECO:0007669"/>
    <property type="project" value="InterPro"/>
</dbReference>
<evidence type="ECO:0000256" key="4">
    <source>
        <dbReference type="ARBA" id="ARBA00020824"/>
    </source>
</evidence>
<dbReference type="EMBL" id="HBGN01009603">
    <property type="protein sequence ID" value="CAD9320803.1"/>
    <property type="molecule type" value="Transcribed_RNA"/>
</dbReference>
<dbReference type="Pfam" id="PF07774">
    <property type="entry name" value="EMC1_C"/>
    <property type="match status" value="1"/>
</dbReference>
<dbReference type="InterPro" id="IPR011678">
    <property type="entry name" value="EMC1_C"/>
</dbReference>
<reference evidence="15" key="1">
    <citation type="submission" date="2021-01" db="EMBL/GenBank/DDBJ databases">
        <authorList>
            <person name="Corre E."/>
            <person name="Pelletier E."/>
            <person name="Niang G."/>
            <person name="Scheremetjew M."/>
            <person name="Finn R."/>
            <person name="Kale V."/>
            <person name="Holt S."/>
            <person name="Cochrane G."/>
            <person name="Meng A."/>
            <person name="Brown T."/>
            <person name="Cohen L."/>
        </authorList>
    </citation>
    <scope>NUCLEOTIDE SEQUENCE</scope>
    <source>
        <strain evidence="15">Pop2</strain>
    </source>
</reference>
<name>A0A7S2E850_9STRA</name>
<accession>A0A7S2E850</accession>
<comment type="subcellular location">
    <subcellularLocation>
        <location evidence="1">Endoplasmic reticulum membrane</location>
        <topology evidence="1">Single-pass type I membrane protein</topology>
    </subcellularLocation>
</comment>
<organism evidence="15">
    <name type="scientific">Ditylum brightwellii</name>
    <dbReference type="NCBI Taxonomy" id="49249"/>
    <lineage>
        <taxon>Eukaryota</taxon>
        <taxon>Sar</taxon>
        <taxon>Stramenopiles</taxon>
        <taxon>Ochrophyta</taxon>
        <taxon>Bacillariophyta</taxon>
        <taxon>Mediophyceae</taxon>
        <taxon>Lithodesmiophycidae</taxon>
        <taxon>Lithodesmiales</taxon>
        <taxon>Lithodesmiaceae</taxon>
        <taxon>Ditylum</taxon>
    </lineage>
</organism>
<dbReference type="PANTHER" id="PTHR21573">
    <property type="entry name" value="ER MEMBRANE PROTEIN COMPLEX SUBUNIT 1"/>
    <property type="match status" value="1"/>
</dbReference>
<evidence type="ECO:0000256" key="6">
    <source>
        <dbReference type="ARBA" id="ARBA00022729"/>
    </source>
</evidence>
<dbReference type="SUPFAM" id="SSF50998">
    <property type="entry name" value="Quinoprotein alcohol dehydrogenase-like"/>
    <property type="match status" value="1"/>
</dbReference>
<evidence type="ECO:0000313" key="15">
    <source>
        <dbReference type="EMBL" id="CAD9320803.1"/>
    </source>
</evidence>
<evidence type="ECO:0000259" key="14">
    <source>
        <dbReference type="Pfam" id="PF07774"/>
    </source>
</evidence>
<dbReference type="InterPro" id="IPR026895">
    <property type="entry name" value="EMC1"/>
</dbReference>
<evidence type="ECO:0000256" key="9">
    <source>
        <dbReference type="ARBA" id="ARBA00023136"/>
    </source>
</evidence>
<feature type="region of interest" description="Disordered" evidence="11">
    <location>
        <begin position="473"/>
        <end position="493"/>
    </location>
</feature>
<dbReference type="InterPro" id="IPR011047">
    <property type="entry name" value="Quinoprotein_ADH-like_sf"/>
</dbReference>
<evidence type="ECO:0000256" key="5">
    <source>
        <dbReference type="ARBA" id="ARBA00022692"/>
    </source>
</evidence>
<evidence type="ECO:0000256" key="3">
    <source>
        <dbReference type="ARBA" id="ARBA00011276"/>
    </source>
</evidence>
<gene>
    <name evidence="15" type="ORF">DBRI1063_LOCUS6153</name>
</gene>
<evidence type="ECO:0000256" key="11">
    <source>
        <dbReference type="SAM" id="MobiDB-lite"/>
    </source>
</evidence>
<keyword evidence="5 12" id="KW-0812">Transmembrane</keyword>
<feature type="domain" description="ER membrane protein complex subunit 1 C-terminal" evidence="14">
    <location>
        <begin position="895"/>
        <end position="1111"/>
    </location>
</feature>
<feature type="region of interest" description="Disordered" evidence="11">
    <location>
        <begin position="827"/>
        <end position="848"/>
    </location>
</feature>
<evidence type="ECO:0000256" key="8">
    <source>
        <dbReference type="ARBA" id="ARBA00022989"/>
    </source>
</evidence>
<sequence length="1112" mass="119207">MKLFTAACLLLLSSPTTFGLYKDEAGLNDFLLSSAGHGYHGVNYAQIVDDYTVITSSVSSNPNDILGGGGSGCHVAGRDINTGSLQWRRNVCTSEEDDDSLHSIYTSKSSGIIYTNDKENIVKGWNGTDGSFLFDYASSASTDALSFPRIWGTEDAVTKTTSVLSTSMHNQKKGGDIIRFYHPTTGQPLSFFTDDDQEVYYLNTNDLLQKAFSENVDKSSFMLGLVTLDTNQIGVLVGYASSSNDGDSSLTSFSQMALVQLSFQSKTNLKIDSFSPINNGSGDANTMILTSSLQSQVLSANQLSLVAISSDKKAIVLSSGQKWNVDTALIDSIPFINSNYVQVSSVGGVQTLLSYNNNEVKEVLADSAIGFCPEYNWLVTSSSIYSVNPQTAVATKVKGGDDMGKIDIDSNDSVKDVFILSCSDSDVKAMITTFGGTTQTVSISKGTENVEILSMWSAEEALGSITSTIMLDESHPPAGASSKDSATTDDDIEDEDEEIALQSLSFSSRIQSQIKSLQKFALSGGFLQSSFVTSLFSSSPKKKERDYAFGFAKVAVLLSEPLSKIIAIDTANSGKQIWSMGLNRDAEWHKILHGGPNGKTLMDVTVGAHSHEVLVLSYVPSDVEAVAGNIEWKCMDGTRGKTYTSSTSTSVSSPVAQIIPLHSPASVGHVHDSGGCRQMALLLHEDDTLTVVPDTAYSRSAALNAMNKSNGGKNGMYVHTVDKSMGKFRTVNVLPEEGGGSSSVIARATTVGETTFNPSTEKIVNVVYPQRGEVIQSPASILGDDSLLLKYLNPHLAVVVTVATDELMADVGNNFYKALGGDAGEVKKPKKKPLGVTKPGEEAPAAAVEATPPPTLFINLMDTVSGQILYRASHAHRDTGSSSPGSSNNIPVVFTENWIIYAFANARTRRTDIGVLSLHEGMIDKHGITAFASPEQEMLFSSFESAKPIVLSKTYGISKTVTAIGVTTSKGGISMKQVLLATNGDQIISLDKRFLDPRRPSGELKESEKKEGLMKYSPILPIVSLRTPSYTQTVESVRSIASTAAYVESQSLILAYGGPDIFFTRLAPSKGFDLLPDDFNRSLLALVVIGLLIVMNTVKKMGNKKMVKMGWT</sequence>
<evidence type="ECO:0000256" key="10">
    <source>
        <dbReference type="ARBA" id="ARBA00023180"/>
    </source>
</evidence>
<comment type="subunit">
    <text evidence="3">Component of the ER membrane protein complex (EMC).</text>
</comment>
<feature type="signal peptide" evidence="13">
    <location>
        <begin position="1"/>
        <end position="19"/>
    </location>
</feature>
<evidence type="ECO:0000256" key="12">
    <source>
        <dbReference type="SAM" id="Phobius"/>
    </source>
</evidence>
<evidence type="ECO:0000256" key="13">
    <source>
        <dbReference type="SAM" id="SignalP"/>
    </source>
</evidence>
<evidence type="ECO:0000256" key="1">
    <source>
        <dbReference type="ARBA" id="ARBA00004115"/>
    </source>
</evidence>
<evidence type="ECO:0000256" key="2">
    <source>
        <dbReference type="ARBA" id="ARBA00007904"/>
    </source>
</evidence>
<comment type="similarity">
    <text evidence="2">Belongs to the EMC1 family.</text>
</comment>
<feature type="chain" id="PRO_5031497123" description="ER membrane protein complex subunit 1" evidence="13">
    <location>
        <begin position="20"/>
        <end position="1112"/>
    </location>
</feature>
<dbReference type="PANTHER" id="PTHR21573:SF0">
    <property type="entry name" value="ER MEMBRANE PROTEIN COMPLEX SUBUNIT 1"/>
    <property type="match status" value="1"/>
</dbReference>
<protein>
    <recommendedName>
        <fullName evidence="4">ER membrane protein complex subunit 1</fullName>
    </recommendedName>
</protein>